<dbReference type="AlphaFoldDB" id="A0A852T2N9"/>
<keyword evidence="3" id="KW-1185">Reference proteome</keyword>
<dbReference type="Pfam" id="PF08940">
    <property type="entry name" value="DUF1918"/>
    <property type="match status" value="1"/>
</dbReference>
<evidence type="ECO:0000313" key="3">
    <source>
        <dbReference type="Proteomes" id="UP000589620"/>
    </source>
</evidence>
<reference evidence="2 3" key="1">
    <citation type="submission" date="2020-07" db="EMBL/GenBank/DDBJ databases">
        <title>Sequencing the genomes of 1000 actinobacteria strains.</title>
        <authorList>
            <person name="Klenk H.-P."/>
        </authorList>
    </citation>
    <scope>NUCLEOTIDE SEQUENCE [LARGE SCALE GENOMIC DNA]</scope>
    <source>
        <strain evidence="2 3">DSM 23871</strain>
    </source>
</reference>
<protein>
    <recommendedName>
        <fullName evidence="1">DUF1918 domain-containing protein</fullName>
    </recommendedName>
</protein>
<organism evidence="2 3">
    <name type="scientific">Leifsonia soli</name>
    <dbReference type="NCBI Taxonomy" id="582665"/>
    <lineage>
        <taxon>Bacteria</taxon>
        <taxon>Bacillati</taxon>
        <taxon>Actinomycetota</taxon>
        <taxon>Actinomycetes</taxon>
        <taxon>Micrococcales</taxon>
        <taxon>Microbacteriaceae</taxon>
        <taxon>Leifsonia</taxon>
    </lineage>
</organism>
<dbReference type="EMBL" id="JACCBJ010000001">
    <property type="protein sequence ID" value="NYD75102.1"/>
    <property type="molecule type" value="Genomic_DNA"/>
</dbReference>
<dbReference type="InterPro" id="IPR015035">
    <property type="entry name" value="DUF1918"/>
</dbReference>
<gene>
    <name evidence="2" type="ORF">BJ963_002621</name>
</gene>
<dbReference type="Gene3D" id="2.30.30.440">
    <property type="entry name" value="Domain of unknown function DUF1918"/>
    <property type="match status" value="1"/>
</dbReference>
<proteinExistence type="predicted"/>
<name>A0A852T2N9_9MICO</name>
<dbReference type="SUPFAM" id="SSF50118">
    <property type="entry name" value="Cell growth inhibitor/plasmid maintenance toxic component"/>
    <property type="match status" value="1"/>
</dbReference>
<sequence length="62" mass="6849">MKAKTGDFLVIASNHLDEPPRVGYIEEVHGEDGAPPYVVKWEDDGRTTIVFPGSDAHIEQRG</sequence>
<dbReference type="RefSeq" id="WP_179457133.1">
    <property type="nucleotide sequence ID" value="NZ_BAAAPX010000001.1"/>
</dbReference>
<evidence type="ECO:0000313" key="2">
    <source>
        <dbReference type="EMBL" id="NYD75102.1"/>
    </source>
</evidence>
<comment type="caution">
    <text evidence="2">The sequence shown here is derived from an EMBL/GenBank/DDBJ whole genome shotgun (WGS) entry which is preliminary data.</text>
</comment>
<accession>A0A852T2N9</accession>
<evidence type="ECO:0000259" key="1">
    <source>
        <dbReference type="Pfam" id="PF08940"/>
    </source>
</evidence>
<dbReference type="Proteomes" id="UP000589620">
    <property type="component" value="Unassembled WGS sequence"/>
</dbReference>
<feature type="domain" description="DUF1918" evidence="1">
    <location>
        <begin position="1"/>
        <end position="58"/>
    </location>
</feature>